<dbReference type="Proteomes" id="UP000662818">
    <property type="component" value="Chromosome"/>
</dbReference>
<sequence length="290" mass="31510">MQAMRTLWASTTPLSSEGAWERFAAAVRAVVPQFGQAASVVALDNYRAARIQAGVTTTPRLPRIEPIPASKIDAGLSWARRAIEDINASQAVELAAIEDSIRGRVEAAIQKTVLDEARETTIAAVEGDERALGYRRVPRPDACAWCLALATRKSTRKGLAVDQVSSSGRAKSLRGRRVAAHGGAEHWGVYKSRAAAGQTPVGSDEVNRFHRNCHCVVEPIFSVDFVVPEWLQEVDDLYQSTDDFNHFRRVIEARRRGVDSPVDPTPVLPAPAVQEAQVAAIADLLSRLAA</sequence>
<accession>A0ABX7PIB3</accession>
<evidence type="ECO:0000313" key="2">
    <source>
        <dbReference type="Proteomes" id="UP000662818"/>
    </source>
</evidence>
<reference evidence="1 2" key="1">
    <citation type="submission" date="2017-06" db="EMBL/GenBank/DDBJ databases">
        <title>Complete Genome Sequence of the Soil Carbazole-Degrading Bacterium Nocardioides aromaticivorans IC177.</title>
        <authorList>
            <person name="Vejarano F."/>
            <person name="Suzuki-Minakuchi C."/>
            <person name="Ohtsubo Y."/>
            <person name="Tsuda M."/>
            <person name="Okada K."/>
            <person name="Nojiri H."/>
        </authorList>
    </citation>
    <scope>NUCLEOTIDE SEQUENCE [LARGE SCALE GENOMIC DNA]</scope>
    <source>
        <strain evidence="1 2">IC177</strain>
    </source>
</reference>
<protein>
    <recommendedName>
        <fullName evidence="3">Capsid maturation protease</fullName>
    </recommendedName>
</protein>
<evidence type="ECO:0000313" key="1">
    <source>
        <dbReference type="EMBL" id="QSR25527.1"/>
    </source>
</evidence>
<dbReference type="Pfam" id="PF25310">
    <property type="entry name" value="VG15"/>
    <property type="match status" value="1"/>
</dbReference>
<gene>
    <name evidence="1" type="ORF">CFH99_07815</name>
</gene>
<dbReference type="InterPro" id="IPR057369">
    <property type="entry name" value="VG15"/>
</dbReference>
<proteinExistence type="predicted"/>
<organism evidence="1 2">
    <name type="scientific">Nocardioides aromaticivorans</name>
    <dbReference type="NCBI Taxonomy" id="200618"/>
    <lineage>
        <taxon>Bacteria</taxon>
        <taxon>Bacillati</taxon>
        <taxon>Actinomycetota</taxon>
        <taxon>Actinomycetes</taxon>
        <taxon>Propionibacteriales</taxon>
        <taxon>Nocardioidaceae</taxon>
        <taxon>Nocardioides</taxon>
    </lineage>
</organism>
<name>A0ABX7PIB3_9ACTN</name>
<evidence type="ECO:0008006" key="3">
    <source>
        <dbReference type="Google" id="ProtNLM"/>
    </source>
</evidence>
<dbReference type="EMBL" id="CP022295">
    <property type="protein sequence ID" value="QSR25527.1"/>
    <property type="molecule type" value="Genomic_DNA"/>
</dbReference>
<keyword evidence="2" id="KW-1185">Reference proteome</keyword>